<feature type="compositionally biased region" description="Pro residues" evidence="1">
    <location>
        <begin position="269"/>
        <end position="282"/>
    </location>
</feature>
<dbReference type="Proteomes" id="UP000283509">
    <property type="component" value="Unassembled WGS sequence"/>
</dbReference>
<evidence type="ECO:0000256" key="1">
    <source>
        <dbReference type="SAM" id="MobiDB-lite"/>
    </source>
</evidence>
<comment type="caution">
    <text evidence="2">The sequence shown here is derived from an EMBL/GenBank/DDBJ whole genome shotgun (WGS) entry which is preliminary data.</text>
</comment>
<feature type="compositionally biased region" description="Low complexity" evidence="1">
    <location>
        <begin position="163"/>
        <end position="176"/>
    </location>
</feature>
<feature type="region of interest" description="Disordered" evidence="1">
    <location>
        <begin position="251"/>
        <end position="294"/>
    </location>
</feature>
<gene>
    <name evidence="2" type="ORF">C7M84_005528</name>
</gene>
<sequence length="387" mass="41821">MGKRAVVLQISARFARDENVGAVRFDVGLGISLQAIPISGLAEGRVSAFEQQFEVVRVGTGDLDLLDLFTITTHTNSGTTSSHSSHEHTHTSDSVYTHITHDDAHTHTASTSHTRCLTPRTAHSGHLTPHTNNKHTPHITAPPPLNKNKAKHKRAVKKDKACAAGSPSSGSPPARGTARPETRKTNPPPNSVPPHHPTPTAPTHHPPQAKTPPRFILGTRDAGKRAVAHHKLTIGRASFTYTWRRAKESLGENPIENGHPLNTPSSPHANPPTTPPPTPPLPRMTTQPTNTPRHQHSLFPPHANTNTLPKHPLLPAFANPPNTPSAPTPLFPRTNHQPFTNTLFPTATQPQHHKVRQAGAYLAVNTIDHVYPIPSATDFEATRGSSP</sequence>
<keyword evidence="3" id="KW-1185">Reference proteome</keyword>
<dbReference type="AlphaFoldDB" id="A0A423THR3"/>
<evidence type="ECO:0000313" key="2">
    <source>
        <dbReference type="EMBL" id="ROT75907.1"/>
    </source>
</evidence>
<accession>A0A423THR3</accession>
<proteinExistence type="predicted"/>
<feature type="compositionally biased region" description="Low complexity" evidence="1">
    <location>
        <begin position="201"/>
        <end position="213"/>
    </location>
</feature>
<protein>
    <submittedName>
        <fullName evidence="2">Uncharacterized protein</fullName>
    </submittedName>
</protein>
<evidence type="ECO:0000313" key="3">
    <source>
        <dbReference type="Proteomes" id="UP000283509"/>
    </source>
</evidence>
<reference evidence="2 3" key="2">
    <citation type="submission" date="2019-01" db="EMBL/GenBank/DDBJ databases">
        <title>The decoding of complex shrimp genome reveals the adaptation for benthos swimmer, frequently molting mechanism and breeding impact on genome.</title>
        <authorList>
            <person name="Sun Y."/>
            <person name="Gao Y."/>
            <person name="Yu Y."/>
        </authorList>
    </citation>
    <scope>NUCLEOTIDE SEQUENCE [LARGE SCALE GENOMIC DNA]</scope>
    <source>
        <tissue evidence="2">Muscle</tissue>
    </source>
</reference>
<dbReference type="EMBL" id="QCYY01001714">
    <property type="protein sequence ID" value="ROT75907.1"/>
    <property type="molecule type" value="Genomic_DNA"/>
</dbReference>
<feature type="compositionally biased region" description="Basic residues" evidence="1">
    <location>
        <begin position="148"/>
        <end position="157"/>
    </location>
</feature>
<feature type="compositionally biased region" description="Pro residues" evidence="1">
    <location>
        <begin position="186"/>
        <end position="200"/>
    </location>
</feature>
<feature type="region of interest" description="Disordered" evidence="1">
    <location>
        <begin position="104"/>
        <end position="216"/>
    </location>
</feature>
<name>A0A423THR3_PENVA</name>
<reference evidence="2 3" key="1">
    <citation type="submission" date="2018-04" db="EMBL/GenBank/DDBJ databases">
        <authorList>
            <person name="Zhang X."/>
            <person name="Yuan J."/>
            <person name="Li F."/>
            <person name="Xiang J."/>
        </authorList>
    </citation>
    <scope>NUCLEOTIDE SEQUENCE [LARGE SCALE GENOMIC DNA]</scope>
    <source>
        <tissue evidence="2">Muscle</tissue>
    </source>
</reference>
<organism evidence="2 3">
    <name type="scientific">Penaeus vannamei</name>
    <name type="common">Whiteleg shrimp</name>
    <name type="synonym">Litopenaeus vannamei</name>
    <dbReference type="NCBI Taxonomy" id="6689"/>
    <lineage>
        <taxon>Eukaryota</taxon>
        <taxon>Metazoa</taxon>
        <taxon>Ecdysozoa</taxon>
        <taxon>Arthropoda</taxon>
        <taxon>Crustacea</taxon>
        <taxon>Multicrustacea</taxon>
        <taxon>Malacostraca</taxon>
        <taxon>Eumalacostraca</taxon>
        <taxon>Eucarida</taxon>
        <taxon>Decapoda</taxon>
        <taxon>Dendrobranchiata</taxon>
        <taxon>Penaeoidea</taxon>
        <taxon>Penaeidae</taxon>
        <taxon>Penaeus</taxon>
    </lineage>
</organism>